<comment type="catalytic activity">
    <reaction evidence="11">
        <text>2,5-diamino-6-(1-D-ribitylamino)pyrimidin-4(3H)-one 5'-phosphate + NAD(+) = 2,5-diamino-6-(1-D-ribosylamino)pyrimidin-4(3H)-one 5'-phosphate + NADH + H(+)</text>
        <dbReference type="Rhea" id="RHEA:27274"/>
        <dbReference type="ChEBI" id="CHEBI:15378"/>
        <dbReference type="ChEBI" id="CHEBI:57540"/>
        <dbReference type="ChEBI" id="CHEBI:57945"/>
        <dbReference type="ChEBI" id="CHEBI:58890"/>
        <dbReference type="ChEBI" id="CHEBI:59545"/>
        <dbReference type="EC" id="1.1.1.302"/>
    </reaction>
</comment>
<dbReference type="AlphaFoldDB" id="A0A9P6Z1U4"/>
<comment type="caution">
    <text evidence="14">The sequence shown here is derived from an EMBL/GenBank/DDBJ whole genome shotgun (WGS) entry which is preliminary data.</text>
</comment>
<dbReference type="Pfam" id="PF01872">
    <property type="entry name" value="RibD_C"/>
    <property type="match status" value="1"/>
</dbReference>
<evidence type="ECO:0000256" key="10">
    <source>
        <dbReference type="ARBA" id="ARBA00031630"/>
    </source>
</evidence>
<evidence type="ECO:0000256" key="3">
    <source>
        <dbReference type="ARBA" id="ARBA00009723"/>
    </source>
</evidence>
<dbReference type="InterPro" id="IPR024072">
    <property type="entry name" value="DHFR-like_dom_sf"/>
</dbReference>
<evidence type="ECO:0000256" key="4">
    <source>
        <dbReference type="ARBA" id="ARBA00012851"/>
    </source>
</evidence>
<comment type="function">
    <text evidence="1">Catalyzes an early step in riboflavin biosynthesis, the NADPH-dependent reduction of the ribose side chain of 2,5-diamino-6-ribosylamino-4(3H)-pyrimidinone 5'-phosphate, yielding 2,5-diamino-6-ribitylamino-4(3H)-pyrimidinone 5'-phosphate.</text>
</comment>
<name>A0A9P6Z1U4_9FUNG</name>
<dbReference type="EMBL" id="JAANIU010001031">
    <property type="protein sequence ID" value="KAG1568939.1"/>
    <property type="molecule type" value="Genomic_DNA"/>
</dbReference>
<evidence type="ECO:0000256" key="9">
    <source>
        <dbReference type="ARBA" id="ARBA00030073"/>
    </source>
</evidence>
<reference evidence="14 15" key="1">
    <citation type="journal article" date="2020" name="Microb. Genom.">
        <title>Genetic diversity of clinical and environmental Mucorales isolates obtained from an investigation of mucormycosis cases among solid organ transplant recipients.</title>
        <authorList>
            <person name="Nguyen M.H."/>
            <person name="Kaul D."/>
            <person name="Muto C."/>
            <person name="Cheng S.J."/>
            <person name="Richter R.A."/>
            <person name="Bruno V.M."/>
            <person name="Liu G."/>
            <person name="Beyhan S."/>
            <person name="Sundermann A.J."/>
            <person name="Mounaud S."/>
            <person name="Pasculle A.W."/>
            <person name="Nierman W.C."/>
            <person name="Driscoll E."/>
            <person name="Cumbie R."/>
            <person name="Clancy C.J."/>
            <person name="Dupont C.L."/>
        </authorList>
    </citation>
    <scope>NUCLEOTIDE SEQUENCE [LARGE SCALE GENOMIC DNA]</scope>
    <source>
        <strain evidence="14 15">GL24</strain>
    </source>
</reference>
<evidence type="ECO:0000313" key="15">
    <source>
        <dbReference type="Proteomes" id="UP000740926"/>
    </source>
</evidence>
<dbReference type="SUPFAM" id="SSF53597">
    <property type="entry name" value="Dihydrofolate reductase-like"/>
    <property type="match status" value="1"/>
</dbReference>
<comment type="catalytic activity">
    <reaction evidence="12">
        <text>2,5-diamino-6-(1-D-ribitylamino)pyrimidin-4(3H)-one 5'-phosphate + NADP(+) = 2,5-diamino-6-(1-D-ribosylamino)pyrimidin-4(3H)-one 5'-phosphate + NADPH + H(+)</text>
        <dbReference type="Rhea" id="RHEA:27278"/>
        <dbReference type="ChEBI" id="CHEBI:15378"/>
        <dbReference type="ChEBI" id="CHEBI:57783"/>
        <dbReference type="ChEBI" id="CHEBI:58349"/>
        <dbReference type="ChEBI" id="CHEBI:58890"/>
        <dbReference type="ChEBI" id="CHEBI:59545"/>
        <dbReference type="EC" id="1.1.1.302"/>
    </reaction>
</comment>
<dbReference type="InterPro" id="IPR002734">
    <property type="entry name" value="RibDG_C"/>
</dbReference>
<dbReference type="GO" id="GO:0008703">
    <property type="term" value="F:5-amino-6-(5-phosphoribosylamino)uracil reductase activity"/>
    <property type="evidence" value="ECO:0007669"/>
    <property type="project" value="InterPro"/>
</dbReference>
<keyword evidence="8" id="KW-0560">Oxidoreductase</keyword>
<evidence type="ECO:0000256" key="1">
    <source>
        <dbReference type="ARBA" id="ARBA00003555"/>
    </source>
</evidence>
<dbReference type="EC" id="1.1.1.302" evidence="4"/>
<evidence type="ECO:0000313" key="14">
    <source>
        <dbReference type="EMBL" id="KAG1568939.1"/>
    </source>
</evidence>
<evidence type="ECO:0000256" key="7">
    <source>
        <dbReference type="ARBA" id="ARBA00022857"/>
    </source>
</evidence>
<gene>
    <name evidence="14" type="ORF">G6F50_006834</name>
</gene>
<evidence type="ECO:0000256" key="12">
    <source>
        <dbReference type="ARBA" id="ARBA00049020"/>
    </source>
</evidence>
<dbReference type="PANTHER" id="PTHR38011">
    <property type="entry name" value="DIHYDROFOLATE REDUCTASE FAMILY PROTEIN (AFU_ORTHOLOGUE AFUA_8G06820)"/>
    <property type="match status" value="1"/>
</dbReference>
<proteinExistence type="inferred from homology"/>
<accession>A0A9P6Z1U4</accession>
<evidence type="ECO:0000256" key="2">
    <source>
        <dbReference type="ARBA" id="ARBA00005104"/>
    </source>
</evidence>
<dbReference type="Proteomes" id="UP000740926">
    <property type="component" value="Unassembled WGS sequence"/>
</dbReference>
<dbReference type="GO" id="GO:0009231">
    <property type="term" value="P:riboflavin biosynthetic process"/>
    <property type="evidence" value="ECO:0007669"/>
    <property type="project" value="UniProtKB-KW"/>
</dbReference>
<evidence type="ECO:0000256" key="5">
    <source>
        <dbReference type="ARBA" id="ARBA00015035"/>
    </source>
</evidence>
<dbReference type="PANTHER" id="PTHR38011:SF7">
    <property type="entry name" value="2,5-DIAMINO-6-RIBOSYLAMINO-4(3H)-PYRIMIDINONE 5'-PHOSPHATE REDUCTASE"/>
    <property type="match status" value="1"/>
</dbReference>
<keyword evidence="7" id="KW-0521">NADP</keyword>
<keyword evidence="6" id="KW-0686">Riboflavin biosynthesis</keyword>
<evidence type="ECO:0000256" key="6">
    <source>
        <dbReference type="ARBA" id="ARBA00022619"/>
    </source>
</evidence>
<protein>
    <recommendedName>
        <fullName evidence="5">2,5-diamino-6-ribosylamino-4(3H)-pyrimidinone 5'-phosphate reductase</fullName>
        <ecNumber evidence="4">1.1.1.302</ecNumber>
    </recommendedName>
    <alternativeName>
        <fullName evidence="10">2,5-diamino-6-(5-phospho-D-ribosylamino)pyrimidin-4(3H)-one reductase</fullName>
    </alternativeName>
    <alternativeName>
        <fullName evidence="9">2,5-diamino-6-ribitylamino-4(3H)-pyrimidinone 5'-phosphate synthase</fullName>
    </alternativeName>
</protein>
<comment type="pathway">
    <text evidence="2">Cofactor biosynthesis; riboflavin biosynthesis.</text>
</comment>
<organism evidence="14 15">
    <name type="scientific">Rhizopus delemar</name>
    <dbReference type="NCBI Taxonomy" id="936053"/>
    <lineage>
        <taxon>Eukaryota</taxon>
        <taxon>Fungi</taxon>
        <taxon>Fungi incertae sedis</taxon>
        <taxon>Mucoromycota</taxon>
        <taxon>Mucoromycotina</taxon>
        <taxon>Mucoromycetes</taxon>
        <taxon>Mucorales</taxon>
        <taxon>Mucorineae</taxon>
        <taxon>Rhizopodaceae</taxon>
        <taxon>Rhizopus</taxon>
    </lineage>
</organism>
<sequence>MENVYKEAKEFLDTIYDTIPTYDDRPFVTLTFAQSLDGKIAKKGQQVLLSGIGTALVDNPQLNARHLSTDDLVTAKQPQPIVLDPLLQLPSHCKLIKNFQSNTGKQPWVIATEKGAFENKEKRSELENAGVKVYLVKTETDRIPLPSVLELLRTLGIKSLMIEGGAKIIQSCLKSQAYNQLVITVAPRFIGKDGIDAAVDELELKNVKYQTMGRDVVLSATPN</sequence>
<dbReference type="Gene3D" id="3.40.430.10">
    <property type="entry name" value="Dihydrofolate Reductase, subunit A"/>
    <property type="match status" value="1"/>
</dbReference>
<dbReference type="InterPro" id="IPR050765">
    <property type="entry name" value="Riboflavin_Biosynth_HTPR"/>
</dbReference>
<feature type="domain" description="Bacterial bifunctional deaminase-reductase C-terminal" evidence="13">
    <location>
        <begin position="44"/>
        <end position="218"/>
    </location>
</feature>
<evidence type="ECO:0000256" key="8">
    <source>
        <dbReference type="ARBA" id="ARBA00023002"/>
    </source>
</evidence>
<evidence type="ECO:0000259" key="13">
    <source>
        <dbReference type="Pfam" id="PF01872"/>
    </source>
</evidence>
<evidence type="ECO:0000256" key="11">
    <source>
        <dbReference type="ARBA" id="ARBA00047550"/>
    </source>
</evidence>
<keyword evidence="15" id="KW-1185">Reference proteome</keyword>
<comment type="similarity">
    <text evidence="3">Belongs to the HTP reductase family.</text>
</comment>